<keyword evidence="2 5" id="KW-0808">Transferase</keyword>
<evidence type="ECO:0000256" key="3">
    <source>
        <dbReference type="ARBA" id="ARBA00022691"/>
    </source>
</evidence>
<feature type="domain" description="SAM-dependent MTase RsmB/NOP-type" evidence="7">
    <location>
        <begin position="224"/>
        <end position="573"/>
    </location>
</feature>
<evidence type="ECO:0000313" key="9">
    <source>
        <dbReference type="Proteomes" id="UP000192257"/>
    </source>
</evidence>
<gene>
    <name evidence="8" type="ORF">TM35_000201490</name>
</gene>
<feature type="binding site" evidence="5">
    <location>
        <position position="362"/>
    </location>
    <ligand>
        <name>S-adenosyl-L-methionine</name>
        <dbReference type="ChEBI" id="CHEBI:59789"/>
    </ligand>
</feature>
<keyword evidence="3 5" id="KW-0949">S-adenosyl-L-methionine</keyword>
<comment type="caution">
    <text evidence="5">Lacks conserved residue(s) required for the propagation of feature annotation.</text>
</comment>
<dbReference type="GO" id="GO:0001510">
    <property type="term" value="P:RNA methylation"/>
    <property type="evidence" value="ECO:0007669"/>
    <property type="project" value="InterPro"/>
</dbReference>
<evidence type="ECO:0000256" key="4">
    <source>
        <dbReference type="ARBA" id="ARBA00022884"/>
    </source>
</evidence>
<dbReference type="OrthoDB" id="427002at2759"/>
<evidence type="ECO:0000256" key="5">
    <source>
        <dbReference type="PROSITE-ProRule" id="PRU01023"/>
    </source>
</evidence>
<dbReference type="GO" id="GO:0003723">
    <property type="term" value="F:RNA binding"/>
    <property type="evidence" value="ECO:0007669"/>
    <property type="project" value="UniProtKB-UniRule"/>
</dbReference>
<dbReference type="Gene3D" id="3.40.50.150">
    <property type="entry name" value="Vaccinia Virus protein VP39"/>
    <property type="match status" value="1"/>
</dbReference>
<protein>
    <submittedName>
        <fullName evidence="8">tRNA (Cytosine34-C5)-methyltransferase</fullName>
    </submittedName>
</protein>
<feature type="compositionally biased region" description="Basic and acidic residues" evidence="6">
    <location>
        <begin position="946"/>
        <end position="963"/>
    </location>
</feature>
<dbReference type="EMBL" id="NBCO01000020">
    <property type="protein sequence ID" value="ORC87740.1"/>
    <property type="molecule type" value="Genomic_DNA"/>
</dbReference>
<feature type="active site" description="Nucleophile" evidence="5">
    <location>
        <position position="463"/>
    </location>
</feature>
<proteinExistence type="inferred from homology"/>
<dbReference type="AlphaFoldDB" id="A0A1X0NUF8"/>
<keyword evidence="9" id="KW-1185">Reference proteome</keyword>
<dbReference type="InterPro" id="IPR023267">
    <property type="entry name" value="RCMT"/>
</dbReference>
<dbReference type="STRING" id="67003.A0A1X0NUF8"/>
<organism evidence="8 9">
    <name type="scientific">Trypanosoma theileri</name>
    <dbReference type="NCBI Taxonomy" id="67003"/>
    <lineage>
        <taxon>Eukaryota</taxon>
        <taxon>Discoba</taxon>
        <taxon>Euglenozoa</taxon>
        <taxon>Kinetoplastea</taxon>
        <taxon>Metakinetoplastina</taxon>
        <taxon>Trypanosomatida</taxon>
        <taxon>Trypanosomatidae</taxon>
        <taxon>Trypanosoma</taxon>
    </lineage>
</organism>
<reference evidence="8 9" key="1">
    <citation type="submission" date="2017-03" db="EMBL/GenBank/DDBJ databases">
        <title>An alternative strategy for trypanosome survival in the mammalian bloodstream revealed through genome and transcriptome analysis of the ubiquitous bovine parasite Trypanosoma (Megatrypanum) theileri.</title>
        <authorList>
            <person name="Kelly S."/>
            <person name="Ivens A."/>
            <person name="Mott A."/>
            <person name="O'Neill E."/>
            <person name="Emms D."/>
            <person name="Macleod O."/>
            <person name="Voorheis P."/>
            <person name="Matthews J."/>
            <person name="Matthews K."/>
            <person name="Carrington M."/>
        </authorList>
    </citation>
    <scope>NUCLEOTIDE SEQUENCE [LARGE SCALE GENOMIC DNA]</scope>
    <source>
        <strain evidence="8">Edinburgh</strain>
    </source>
</reference>
<comment type="caution">
    <text evidence="8">The sequence shown here is derived from an EMBL/GenBank/DDBJ whole genome shotgun (WGS) entry which is preliminary data.</text>
</comment>
<dbReference type="GeneID" id="39986614"/>
<keyword evidence="4 5" id="KW-0694">RNA-binding</keyword>
<dbReference type="InterPro" id="IPR001678">
    <property type="entry name" value="MeTrfase_RsmB-F_NOP2_dom"/>
</dbReference>
<evidence type="ECO:0000256" key="1">
    <source>
        <dbReference type="ARBA" id="ARBA00022603"/>
    </source>
</evidence>
<dbReference type="GO" id="GO:0008173">
    <property type="term" value="F:RNA methyltransferase activity"/>
    <property type="evidence" value="ECO:0007669"/>
    <property type="project" value="InterPro"/>
</dbReference>
<dbReference type="VEuPathDB" id="TriTrypDB:TM35_000201490"/>
<keyword evidence="1 5" id="KW-0489">Methyltransferase</keyword>
<evidence type="ECO:0000259" key="7">
    <source>
        <dbReference type="PROSITE" id="PS51686"/>
    </source>
</evidence>
<dbReference type="PRINTS" id="PR02008">
    <property type="entry name" value="RCMTFAMILY"/>
</dbReference>
<feature type="binding site" evidence="5">
    <location>
        <position position="410"/>
    </location>
    <ligand>
        <name>S-adenosyl-L-methionine</name>
        <dbReference type="ChEBI" id="CHEBI:59789"/>
    </ligand>
</feature>
<dbReference type="InterPro" id="IPR029063">
    <property type="entry name" value="SAM-dependent_MTases_sf"/>
</dbReference>
<feature type="region of interest" description="Disordered" evidence="6">
    <location>
        <begin position="915"/>
        <end position="963"/>
    </location>
</feature>
<dbReference type="PANTHER" id="PTHR22808:SF7">
    <property type="entry name" value="SAM-DEPENDENT MTASE RSMB_NOP-TYPE DOMAIN-CONTAINING PROTEIN"/>
    <property type="match status" value="1"/>
</dbReference>
<dbReference type="PANTHER" id="PTHR22808">
    <property type="entry name" value="NCL1 YEAST -RELATED NOL1/NOP2/FMU SUN DOMAIN-CONTAINING"/>
    <property type="match status" value="1"/>
</dbReference>
<accession>A0A1X0NUF8</accession>
<dbReference type="PROSITE" id="PS51686">
    <property type="entry name" value="SAM_MT_RSMB_NOP"/>
    <property type="match status" value="1"/>
</dbReference>
<feature type="compositionally biased region" description="Low complexity" evidence="6">
    <location>
        <begin position="922"/>
        <end position="942"/>
    </location>
</feature>
<comment type="similarity">
    <text evidence="5">Belongs to the class I-like SAM-binding methyltransferase superfamily. RsmB/NOP family.</text>
</comment>
<dbReference type="RefSeq" id="XP_028881806.1">
    <property type="nucleotide sequence ID" value="XM_029026834.1"/>
</dbReference>
<sequence length="963" mass="107035">MRSCPIFRYDSFTSFRSDLKPLFSSLKTVESVRQAVRRHVCDVPRRYKETSSQRASWIRGNISLLFEEARKHGSYTVARAAVEVILEHQQQLIMEPAWVKNALAACRSTEEIREMELLLQKQQQQRLGVGSEEGMMTSPMALTNSSEDILPPALMEEEDEGNDNSDNNNNNNNNNALMAAGYSGSTLAAMRYRRDDLVTAPNVSFSRYFTHQGIVVNDAEVMQLFKAMRGRQPVAFRVHTSQMYGPAVTSLLHEREGIKPLSYLPSMCGAFTMLDTPDTPHSVLLSNRQLLRSLSNERLISFQSTSSMLPVILLDPQPGESVLDMCASPGSKTSLIIDYTSALSLQCEQSTLKNIGCVVANDAISSRSRPLAQRLQSFSPAIAVTQLQGQSFPTQSITTGGVRYDKVLVDAPCSGEGRMQRDAISWRMWHPLKAVEFFPSQVALLRRAVELCAAGGRIVYATCTLNPLENEAVLATVLADGEVELIRPPRSLIENKDWKFSRGLRRWSVPSRAGGFLHSFEEGKAKGEAVRRELFPREDCEALQTSLESCCLRVLPHLNNGAEGFFFAALRKVRQNSKSFTSQTLRIEEKANLHSNSNLIKNNKQNNHLLPFSTDSILHTHGLVRLAGGNMLLQRHLSCFFNNNTSEVEKFLTRHNLCAAWRENQGLLLVSESTWSHLKAIPSSSSTSLSSLSLSSHSSSSSSSFPSSTNDALLEIGVTVINATTGQLTESGAFHLRPHATSRVLQLPLSELQWLLSHQLLKVTELQEDPNELARRIVAGTIPANQTGKRLERQTPLPWVAQLLHTIGQDEGNFIVSCLPSSIHMDKNESHDLNALTSISIPVTVQKSTVVELRLSLSHSARQRCMAVIGRLIAHAKRPHAATSERKHMQMSAEYNVSAKMESAKLEGRPLTVQQQERKLFSSSSSSSSLLLGTTTTTTTTTVGEIHQRKQESKEEKQRYFEI</sequence>
<name>A0A1X0NUF8_9TRYP</name>
<dbReference type="InterPro" id="IPR049560">
    <property type="entry name" value="MeTrfase_RsmB-F_NOP2_cat"/>
</dbReference>
<dbReference type="Proteomes" id="UP000192257">
    <property type="component" value="Unassembled WGS sequence"/>
</dbReference>
<dbReference type="Pfam" id="PF01189">
    <property type="entry name" value="Methyltr_RsmB-F"/>
    <property type="match status" value="1"/>
</dbReference>
<evidence type="ECO:0000313" key="8">
    <source>
        <dbReference type="EMBL" id="ORC87740.1"/>
    </source>
</evidence>
<dbReference type="SUPFAM" id="SSF53335">
    <property type="entry name" value="S-adenosyl-L-methionine-dependent methyltransferases"/>
    <property type="match status" value="1"/>
</dbReference>
<evidence type="ECO:0000256" key="2">
    <source>
        <dbReference type="ARBA" id="ARBA00022679"/>
    </source>
</evidence>
<evidence type="ECO:0000256" key="6">
    <source>
        <dbReference type="SAM" id="MobiDB-lite"/>
    </source>
</evidence>